<dbReference type="Proteomes" id="UP000002785">
    <property type="component" value="Chromosome"/>
</dbReference>
<evidence type="ECO:0000313" key="5">
    <source>
        <dbReference type="Proteomes" id="UP000002785"/>
    </source>
</evidence>
<dbReference type="eggNOG" id="COG2226">
    <property type="taxonomic scope" value="Bacteria"/>
</dbReference>
<dbReference type="EMBL" id="CM000951">
    <property type="protein sequence ID" value="EDY56700.1"/>
    <property type="molecule type" value="Genomic_DNA"/>
</dbReference>
<proteinExistence type="predicted"/>
<evidence type="ECO:0000256" key="1">
    <source>
        <dbReference type="ARBA" id="ARBA00022603"/>
    </source>
</evidence>
<dbReference type="GO" id="GO:0008168">
    <property type="term" value="F:methyltransferase activity"/>
    <property type="evidence" value="ECO:0007669"/>
    <property type="project" value="UniProtKB-KW"/>
</dbReference>
<accession>B5HV45</accession>
<dbReference type="InterPro" id="IPR029063">
    <property type="entry name" value="SAM-dependent_MTases_sf"/>
</dbReference>
<dbReference type="Gene3D" id="3.40.50.150">
    <property type="entry name" value="Vaccinia Virus protein VP39"/>
    <property type="match status" value="1"/>
</dbReference>
<evidence type="ECO:0000313" key="4">
    <source>
        <dbReference type="EMBL" id="EDY56700.1"/>
    </source>
</evidence>
<evidence type="ECO:0000259" key="3">
    <source>
        <dbReference type="Pfam" id="PF13649"/>
    </source>
</evidence>
<organism evidence="4 5">
    <name type="scientific">Streptomyces sviceus (strain ATCC 29083 / DSM 924 / JCM 4929 / NBRC 13980 / NCIMB 11184 / NRRL 5439 / UC 5370)</name>
    <dbReference type="NCBI Taxonomy" id="463191"/>
    <lineage>
        <taxon>Bacteria</taxon>
        <taxon>Bacillati</taxon>
        <taxon>Actinomycetota</taxon>
        <taxon>Actinomycetes</taxon>
        <taxon>Kitasatosporales</taxon>
        <taxon>Streptomycetaceae</taxon>
        <taxon>Streptomyces</taxon>
    </lineage>
</organism>
<dbReference type="GO" id="GO:0017000">
    <property type="term" value="P:antibiotic biosynthetic process"/>
    <property type="evidence" value="ECO:0007669"/>
    <property type="project" value="UniProtKB-ARBA"/>
</dbReference>
<dbReference type="PANTHER" id="PTHR43861:SF1">
    <property type="entry name" value="TRANS-ACONITATE 2-METHYLTRANSFERASE"/>
    <property type="match status" value="1"/>
</dbReference>
<dbReference type="InterPro" id="IPR041698">
    <property type="entry name" value="Methyltransf_25"/>
</dbReference>
<keyword evidence="1 4" id="KW-0489">Methyltransferase</keyword>
<dbReference type="RefSeq" id="WP_007384282.1">
    <property type="nucleotide sequence ID" value="NZ_CM000951.1"/>
</dbReference>
<dbReference type="AlphaFoldDB" id="B5HV45"/>
<gene>
    <name evidence="4" type="ORF">SSEG_03280</name>
</gene>
<feature type="domain" description="Methyltransferase" evidence="3">
    <location>
        <begin position="56"/>
        <end position="145"/>
    </location>
</feature>
<evidence type="ECO:0000256" key="2">
    <source>
        <dbReference type="ARBA" id="ARBA00022679"/>
    </source>
</evidence>
<dbReference type="HOGENOM" id="CLU_060397_1_1_11"/>
<dbReference type="CDD" id="cd02440">
    <property type="entry name" value="AdoMet_MTases"/>
    <property type="match status" value="1"/>
</dbReference>
<dbReference type="SUPFAM" id="SSF53335">
    <property type="entry name" value="S-adenosyl-L-methionine-dependent methyltransferases"/>
    <property type="match status" value="1"/>
</dbReference>
<protein>
    <submittedName>
        <fullName evidence="4">Methyltransferase</fullName>
    </submittedName>
</protein>
<reference evidence="4" key="1">
    <citation type="submission" date="2009-10" db="EMBL/GenBank/DDBJ databases">
        <title>The genome sequence of Streptomyces sviceus strain ATCC 29083.</title>
        <authorList>
            <consortium name="The Broad Institute Genome Sequencing Platform"/>
            <consortium name="Broad Institute Microbial Sequencing Center"/>
            <person name="Fischbach M."/>
            <person name="Godfrey P."/>
            <person name="Ward D."/>
            <person name="Young S."/>
            <person name="Zeng Q."/>
            <person name="Koehrsen M."/>
            <person name="Alvarado L."/>
            <person name="Berlin A.M."/>
            <person name="Bochicchio J."/>
            <person name="Borenstein D."/>
            <person name="Chapman S.B."/>
            <person name="Chen Z."/>
            <person name="Engels R."/>
            <person name="Freedman E."/>
            <person name="Gellesch M."/>
            <person name="Goldberg J."/>
            <person name="Griggs A."/>
            <person name="Gujja S."/>
            <person name="Heilman E.R."/>
            <person name="Heiman D.I."/>
            <person name="Hepburn T.A."/>
            <person name="Howarth C."/>
            <person name="Jen D."/>
            <person name="Larson L."/>
            <person name="Lewis B."/>
            <person name="Mehta T."/>
            <person name="Park D."/>
            <person name="Pearson M."/>
            <person name="Richards J."/>
            <person name="Roberts A."/>
            <person name="Saif S."/>
            <person name="Shea T.D."/>
            <person name="Shenoy N."/>
            <person name="Sisk P."/>
            <person name="Stolte C."/>
            <person name="Sykes S.N."/>
            <person name="Thomson T."/>
            <person name="Walk T."/>
            <person name="White J."/>
            <person name="Yandava C."/>
            <person name="Straight P."/>
            <person name="Clardy J."/>
            <person name="Hung D."/>
            <person name="Kolter R."/>
            <person name="Mekalanos J."/>
            <person name="Walker S."/>
            <person name="Walsh C.T."/>
            <person name="Wieland-Brown L.C."/>
            <person name="Haas B."/>
            <person name="Nusbaum C."/>
            <person name="Birren B."/>
        </authorList>
    </citation>
    <scope>NUCLEOTIDE SEQUENCE [LARGE SCALE GENOMIC DNA]</scope>
    <source>
        <strain evidence="4">ATCC 29083</strain>
    </source>
</reference>
<name>B5HV45_STRX2</name>
<dbReference type="OrthoDB" id="9805171at2"/>
<keyword evidence="5" id="KW-1185">Reference proteome</keyword>
<dbReference type="PANTHER" id="PTHR43861">
    <property type="entry name" value="TRANS-ACONITATE 2-METHYLTRANSFERASE-RELATED"/>
    <property type="match status" value="1"/>
</dbReference>
<keyword evidence="2" id="KW-0808">Transferase</keyword>
<dbReference type="Pfam" id="PF13649">
    <property type="entry name" value="Methyltransf_25"/>
    <property type="match status" value="1"/>
</dbReference>
<sequence>MNAETPDFIRATRTAYDTIAEPYTEQFSDWSGIPTLDRAQITGFAELVKEQGKGPVADIGSGPGHVTAALHNLGIPVFGVDVSPKMVELARRAHPDLRFHVGSMTSLDLPSETLGGITALYSIIHVPDDHLPTAFAEFHRVLAPGAHALIGFQYEAGGTHMHLDERFGHKISLDYWLRAPEAVAQPLRKAGFEVIVRVLREPLGEEKLSRAYLVARKPASRQVQPN</sequence>
<dbReference type="GO" id="GO:0032259">
    <property type="term" value="P:methylation"/>
    <property type="evidence" value="ECO:0007669"/>
    <property type="project" value="UniProtKB-KW"/>
</dbReference>